<keyword evidence="2" id="KW-0378">Hydrolase</keyword>
<reference evidence="2" key="1">
    <citation type="journal article" date="2020" name="Stud. Mycol.">
        <title>101 Dothideomycetes genomes: a test case for predicting lifestyles and emergence of pathogens.</title>
        <authorList>
            <person name="Haridas S."/>
            <person name="Albert R."/>
            <person name="Binder M."/>
            <person name="Bloem J."/>
            <person name="Labutti K."/>
            <person name="Salamov A."/>
            <person name="Andreopoulos B."/>
            <person name="Baker S."/>
            <person name="Barry K."/>
            <person name="Bills G."/>
            <person name="Bluhm B."/>
            <person name="Cannon C."/>
            <person name="Castanera R."/>
            <person name="Culley D."/>
            <person name="Daum C."/>
            <person name="Ezra D."/>
            <person name="Gonzalez J."/>
            <person name="Henrissat B."/>
            <person name="Kuo A."/>
            <person name="Liang C."/>
            <person name="Lipzen A."/>
            <person name="Lutzoni F."/>
            <person name="Magnuson J."/>
            <person name="Mondo S."/>
            <person name="Nolan M."/>
            <person name="Ohm R."/>
            <person name="Pangilinan J."/>
            <person name="Park H.-J."/>
            <person name="Ramirez L."/>
            <person name="Alfaro M."/>
            <person name="Sun H."/>
            <person name="Tritt A."/>
            <person name="Yoshinaga Y."/>
            <person name="Zwiers L.-H."/>
            <person name="Turgeon B."/>
            <person name="Goodwin S."/>
            <person name="Spatafora J."/>
            <person name="Crous P."/>
            <person name="Grigoriev I."/>
        </authorList>
    </citation>
    <scope>NUCLEOTIDE SEQUENCE</scope>
    <source>
        <strain evidence="2">CBS 207.26</strain>
    </source>
</reference>
<dbReference type="InterPro" id="IPR037398">
    <property type="entry name" value="Glyco_hydro_64_fam"/>
</dbReference>
<protein>
    <submittedName>
        <fullName evidence="2">Glycoside hydrolase family 64 protein</fullName>
    </submittedName>
</protein>
<gene>
    <name evidence="2" type="ORF">K469DRAFT_785277</name>
</gene>
<organism evidence="2 3">
    <name type="scientific">Zopfia rhizophila CBS 207.26</name>
    <dbReference type="NCBI Taxonomy" id="1314779"/>
    <lineage>
        <taxon>Eukaryota</taxon>
        <taxon>Fungi</taxon>
        <taxon>Dikarya</taxon>
        <taxon>Ascomycota</taxon>
        <taxon>Pezizomycotina</taxon>
        <taxon>Dothideomycetes</taxon>
        <taxon>Dothideomycetes incertae sedis</taxon>
        <taxon>Zopfiaceae</taxon>
        <taxon>Zopfia</taxon>
    </lineage>
</organism>
<evidence type="ECO:0000313" key="2">
    <source>
        <dbReference type="EMBL" id="KAF2183727.1"/>
    </source>
</evidence>
<dbReference type="GO" id="GO:0016787">
    <property type="term" value="F:hydrolase activity"/>
    <property type="evidence" value="ECO:0007669"/>
    <property type="project" value="UniProtKB-KW"/>
</dbReference>
<dbReference type="EMBL" id="ML994641">
    <property type="protein sequence ID" value="KAF2183727.1"/>
    <property type="molecule type" value="Genomic_DNA"/>
</dbReference>
<evidence type="ECO:0000313" key="3">
    <source>
        <dbReference type="Proteomes" id="UP000800200"/>
    </source>
</evidence>
<dbReference type="PROSITE" id="PS52006">
    <property type="entry name" value="GH64"/>
    <property type="match status" value="1"/>
</dbReference>
<sequence length="383" mass="41726">METQNNEQVLDADQARFPIHLHNSTKADNVHAYVTGTDLQRGTLFFLRADGKTPHYPENPSSPGTPLAHDCAIKLGKPGSTTQVTIPHLDSARVYFVVRKLHFTLNPGDSGPALIQPSPTDSKNRDVNWGIAEFTWDLERLYANVSFIDFVGLPVALALESTSGSTQHVSGLPADGVATVCKKLEHVSSNHGDWAKLVMKSKQGDYLRAIGPGNGMVLHPKLFNGYYEKYVDNVWQKYQDTALLVNIPGPGKLSGHVRNGELNVGGESFAKPSTSDIFSCDGGPFTLAPNAPAKRKAIFPRLCAGFNRSTLLDDHETPDPDGGQDYYKHAVTNHYAKIVHEVTQDGRGYAFPYDDVRQDGAKDQSGSVVSDHPELLTITVGGH</sequence>
<keyword evidence="3" id="KW-1185">Reference proteome</keyword>
<name>A0A6A6DVL1_9PEZI</name>
<dbReference type="InterPro" id="IPR037176">
    <property type="entry name" value="Osmotin/thaumatin-like_sf"/>
</dbReference>
<dbReference type="PANTHER" id="PTHR38165:SF1">
    <property type="entry name" value="GLUCANASE B"/>
    <property type="match status" value="1"/>
</dbReference>
<dbReference type="OrthoDB" id="5290283at2759"/>
<dbReference type="InterPro" id="IPR032477">
    <property type="entry name" value="Glyco_hydro_64"/>
</dbReference>
<dbReference type="InterPro" id="IPR042517">
    <property type="entry name" value="Glyco_hydro_64_N_2"/>
</dbReference>
<evidence type="ECO:0000259" key="1">
    <source>
        <dbReference type="PROSITE" id="PS52006"/>
    </source>
</evidence>
<dbReference type="Gene3D" id="2.60.110.10">
    <property type="entry name" value="Thaumatin"/>
    <property type="match status" value="1"/>
</dbReference>
<feature type="domain" description="GH64" evidence="1">
    <location>
        <begin position="14"/>
        <end position="382"/>
    </location>
</feature>
<dbReference type="Pfam" id="PF16483">
    <property type="entry name" value="Glyco_hydro_64"/>
    <property type="match status" value="1"/>
</dbReference>
<dbReference type="PANTHER" id="PTHR38165">
    <property type="match status" value="1"/>
</dbReference>
<proteinExistence type="predicted"/>
<dbReference type="AlphaFoldDB" id="A0A6A6DVL1"/>
<dbReference type="Proteomes" id="UP000800200">
    <property type="component" value="Unassembled WGS sequence"/>
</dbReference>
<dbReference type="Gene3D" id="3.30.920.50">
    <property type="entry name" value="Beta-1,3-glucanase, C-terminal domain"/>
    <property type="match status" value="1"/>
</dbReference>
<accession>A0A6A6DVL1</accession>